<dbReference type="SUPFAM" id="SSF69065">
    <property type="entry name" value="RNase III domain-like"/>
    <property type="match status" value="2"/>
</dbReference>
<dbReference type="EMBL" id="ML996592">
    <property type="protein sequence ID" value="KAF2752837.1"/>
    <property type="molecule type" value="Genomic_DNA"/>
</dbReference>
<evidence type="ECO:0000256" key="6">
    <source>
        <dbReference type="ARBA" id="ARBA00022840"/>
    </source>
</evidence>
<protein>
    <submittedName>
        <fullName evidence="12">Ribonuclease III</fullName>
    </submittedName>
</protein>
<feature type="domain" description="Helicase C-terminal" evidence="10">
    <location>
        <begin position="178"/>
        <end position="353"/>
    </location>
</feature>
<evidence type="ECO:0000259" key="11">
    <source>
        <dbReference type="PROSITE" id="PS51327"/>
    </source>
</evidence>
<dbReference type="GO" id="GO:0051607">
    <property type="term" value="P:defense response to virus"/>
    <property type="evidence" value="ECO:0007669"/>
    <property type="project" value="UniProtKB-KW"/>
</dbReference>
<keyword evidence="7" id="KW-0051">Antiviral defense</keyword>
<keyword evidence="4" id="KW-0378">Hydrolase</keyword>
<sequence>MNDFYHTMRRKNPSLVPPILGLTASPVINSDPKALQTIEQNLDSHVTIPKIHQTEFLQHVHRPNLEPVFFQVDLSMRNIRSNAIMTALQEAYQGYDLASDPYIQDLYERMRYDPTAECKLTERYIVRCVDRLKDAVEMNEESHMLGWSGREKTHLMALLRKIVALVSSGSPAEGTSAKATALISYLKKAYHKDFRGLIFAERRAVVNALEDVIGNDLDLKQSFQVGAFVGTSSSPSRSEDVAELVDIKGQDQTLKDFREGRKNLIVTTSVLEEGIDVPNCNVVICFDAPTNLKMYVQRRGRARKLASSFVIMIPQNASESSSVTKWSTLEQILKDEYADESRQIKPMNSTELIDEADDYSLYVASTQALLTSDGVLPHLFHFCATLRTSPHTDHQPEFKLDTDNEGCFSAEVTLPLAVDASLRRHKGISKWKNEKDARKDAAFQAYKALHEAGLIGSNLLPLHGEVNEAPKCDMIGDRPAMVPVNPKMDPWTLHATAIGDQRYTYRIRFSSANHNCEFDVMTTMPLPTIPPYNLYWNKSLVYEVSYELQRDQPMHIEDDLVESLQKVAYHLLSSSLGSHRLVSNKFDFVVLLLPNVELSTSAVDDFVATTSGALPATILEKHPIMDGHSSRLGLVRRHGASERFVLQKIYKRGDEQSQGSKEYVLKVNKFPKRKDFLHQVDAREKQNSAYTAVLELELADSVIEMLPADLVTAVTFAPCVLHRLEVYMVAQNLSAGIFAHVGFTDVHLVLTALCATSAREHVNYQRMEYLGDALLKFASSIRLMARNLTWPESYLTAEKGRTVSNGYLAKASLDAGLDQYIIRTGFTGVKWRPQYLSDVHARQYEKQEAKQKDNFSTKTLADVVESLIGASYLSRATPETTGIPPSRFKPVEELLGHTFDRVSLLTEALTHPSYSPPHHERISSYQRLEFLGDAVIDYIISTRLYAHNPPLSHVLMHTFRTALVNGYLLAFLMFELKISEVRYDLPKTAKRKWDSVTEPGIQDFTRSLYHFLRHNSPDLLQARHAIHARHIGLRAAILEALYNGHEYPWAELEQARAEKVFSDIVESAIGAIHEAREKPFPTLVAIILHLSFSYSDIAVRSFCTCLFHPGQYWHCVAHKWS</sequence>
<keyword evidence="5" id="KW-0347">Helicase</keyword>
<dbReference type="GO" id="GO:0050688">
    <property type="term" value="P:regulation of defense response to virus"/>
    <property type="evidence" value="ECO:0007669"/>
    <property type="project" value="UniProtKB-KW"/>
</dbReference>
<dbReference type="CDD" id="cd00593">
    <property type="entry name" value="RIBOc"/>
    <property type="match status" value="2"/>
</dbReference>
<dbReference type="InterPro" id="IPR038248">
    <property type="entry name" value="Dicer_dimer_sf"/>
</dbReference>
<dbReference type="OrthoDB" id="416741at2759"/>
<evidence type="ECO:0000256" key="7">
    <source>
        <dbReference type="ARBA" id="ARBA00023118"/>
    </source>
</evidence>
<dbReference type="SMART" id="SM00490">
    <property type="entry name" value="HELICc"/>
    <property type="match status" value="1"/>
</dbReference>
<dbReference type="GO" id="GO:0030422">
    <property type="term" value="P:siRNA processing"/>
    <property type="evidence" value="ECO:0007669"/>
    <property type="project" value="TreeGrafter"/>
</dbReference>
<evidence type="ECO:0000259" key="9">
    <source>
        <dbReference type="PROSITE" id="PS50142"/>
    </source>
</evidence>
<evidence type="ECO:0000256" key="8">
    <source>
        <dbReference type="PROSITE-ProRule" id="PRU00657"/>
    </source>
</evidence>
<dbReference type="Gene3D" id="1.10.1520.10">
    <property type="entry name" value="Ribonuclease III domain"/>
    <property type="match status" value="2"/>
</dbReference>
<dbReference type="PROSITE" id="PS51194">
    <property type="entry name" value="HELICASE_CTER"/>
    <property type="match status" value="1"/>
</dbReference>
<dbReference type="Gene3D" id="3.40.50.300">
    <property type="entry name" value="P-loop containing nucleotide triphosphate hydrolases"/>
    <property type="match status" value="1"/>
</dbReference>
<dbReference type="GO" id="GO:0003723">
    <property type="term" value="F:RNA binding"/>
    <property type="evidence" value="ECO:0007669"/>
    <property type="project" value="UniProtKB-UniRule"/>
</dbReference>
<reference evidence="12" key="1">
    <citation type="journal article" date="2020" name="Stud. Mycol.">
        <title>101 Dothideomycetes genomes: a test case for predicting lifestyles and emergence of pathogens.</title>
        <authorList>
            <person name="Haridas S."/>
            <person name="Albert R."/>
            <person name="Binder M."/>
            <person name="Bloem J."/>
            <person name="Labutti K."/>
            <person name="Salamov A."/>
            <person name="Andreopoulos B."/>
            <person name="Baker S."/>
            <person name="Barry K."/>
            <person name="Bills G."/>
            <person name="Bluhm B."/>
            <person name="Cannon C."/>
            <person name="Castanera R."/>
            <person name="Culley D."/>
            <person name="Daum C."/>
            <person name="Ezra D."/>
            <person name="Gonzalez J."/>
            <person name="Henrissat B."/>
            <person name="Kuo A."/>
            <person name="Liang C."/>
            <person name="Lipzen A."/>
            <person name="Lutzoni F."/>
            <person name="Magnuson J."/>
            <person name="Mondo S."/>
            <person name="Nolan M."/>
            <person name="Ohm R."/>
            <person name="Pangilinan J."/>
            <person name="Park H.-J."/>
            <person name="Ramirez L."/>
            <person name="Alfaro M."/>
            <person name="Sun H."/>
            <person name="Tritt A."/>
            <person name="Yoshinaga Y."/>
            <person name="Zwiers L.-H."/>
            <person name="Turgeon B."/>
            <person name="Goodwin S."/>
            <person name="Spatafora J."/>
            <person name="Crous P."/>
            <person name="Grigoriev I."/>
        </authorList>
    </citation>
    <scope>NUCLEOTIDE SEQUENCE</scope>
    <source>
        <strain evidence="12">CBS 121739</strain>
    </source>
</reference>
<dbReference type="InterPro" id="IPR001650">
    <property type="entry name" value="Helicase_C-like"/>
</dbReference>
<dbReference type="PANTHER" id="PTHR14950">
    <property type="entry name" value="DICER-RELATED"/>
    <property type="match status" value="1"/>
</dbReference>
<dbReference type="GO" id="GO:0004525">
    <property type="term" value="F:ribonuclease III activity"/>
    <property type="evidence" value="ECO:0007669"/>
    <property type="project" value="InterPro"/>
</dbReference>
<feature type="domain" description="RNase III" evidence="9">
    <location>
        <begin position="730"/>
        <end position="876"/>
    </location>
</feature>
<keyword evidence="8" id="KW-0694">RNA-binding</keyword>
<dbReference type="InterPro" id="IPR027417">
    <property type="entry name" value="P-loop_NTPase"/>
</dbReference>
<feature type="domain" description="RNase III" evidence="9">
    <location>
        <begin position="888"/>
        <end position="1077"/>
    </location>
</feature>
<gene>
    <name evidence="12" type="ORF">EJ05DRAFT_542372</name>
</gene>
<evidence type="ECO:0000256" key="4">
    <source>
        <dbReference type="ARBA" id="ARBA00022801"/>
    </source>
</evidence>
<evidence type="ECO:0000259" key="10">
    <source>
        <dbReference type="PROSITE" id="PS51194"/>
    </source>
</evidence>
<keyword evidence="2" id="KW-0677">Repeat</keyword>
<dbReference type="InterPro" id="IPR036389">
    <property type="entry name" value="RNase_III_sf"/>
</dbReference>
<dbReference type="GeneID" id="54490774"/>
<dbReference type="InterPro" id="IPR005034">
    <property type="entry name" value="Dicer_dimerisation"/>
</dbReference>
<keyword evidence="1" id="KW-0930">Antiviral protein</keyword>
<dbReference type="GO" id="GO:0005634">
    <property type="term" value="C:nucleus"/>
    <property type="evidence" value="ECO:0007669"/>
    <property type="project" value="TreeGrafter"/>
</dbReference>
<dbReference type="PROSITE" id="PS50142">
    <property type="entry name" value="RNASE_3_2"/>
    <property type="match status" value="2"/>
</dbReference>
<dbReference type="PROSITE" id="PS51327">
    <property type="entry name" value="DICER_DSRBF"/>
    <property type="match status" value="1"/>
</dbReference>
<dbReference type="GO" id="GO:0004386">
    <property type="term" value="F:helicase activity"/>
    <property type="evidence" value="ECO:0007669"/>
    <property type="project" value="UniProtKB-KW"/>
</dbReference>
<dbReference type="Proteomes" id="UP000799437">
    <property type="component" value="Unassembled WGS sequence"/>
</dbReference>
<dbReference type="GO" id="GO:0005737">
    <property type="term" value="C:cytoplasm"/>
    <property type="evidence" value="ECO:0007669"/>
    <property type="project" value="TreeGrafter"/>
</dbReference>
<evidence type="ECO:0000313" key="12">
    <source>
        <dbReference type="EMBL" id="KAF2752837.1"/>
    </source>
</evidence>
<name>A0A6A6VUB4_9PEZI</name>
<organism evidence="12 13">
    <name type="scientific">Pseudovirgaria hyperparasitica</name>
    <dbReference type="NCBI Taxonomy" id="470096"/>
    <lineage>
        <taxon>Eukaryota</taxon>
        <taxon>Fungi</taxon>
        <taxon>Dikarya</taxon>
        <taxon>Ascomycota</taxon>
        <taxon>Pezizomycotina</taxon>
        <taxon>Dothideomycetes</taxon>
        <taxon>Dothideomycetes incertae sedis</taxon>
        <taxon>Acrospermales</taxon>
        <taxon>Acrospermaceae</taxon>
        <taxon>Pseudovirgaria</taxon>
    </lineage>
</organism>
<dbReference type="GO" id="GO:0005524">
    <property type="term" value="F:ATP binding"/>
    <property type="evidence" value="ECO:0007669"/>
    <property type="project" value="UniProtKB-KW"/>
</dbReference>
<dbReference type="PANTHER" id="PTHR14950:SF37">
    <property type="entry name" value="ENDORIBONUCLEASE DICER"/>
    <property type="match status" value="1"/>
</dbReference>
<evidence type="ECO:0000256" key="3">
    <source>
        <dbReference type="ARBA" id="ARBA00022741"/>
    </source>
</evidence>
<dbReference type="Pfam" id="PF03368">
    <property type="entry name" value="Dicer_dimer"/>
    <property type="match status" value="1"/>
</dbReference>
<feature type="domain" description="Dicer dsRNA-binding fold" evidence="11">
    <location>
        <begin position="375"/>
        <end position="469"/>
    </location>
</feature>
<dbReference type="AlphaFoldDB" id="A0A6A6VUB4"/>
<dbReference type="SUPFAM" id="SSF52540">
    <property type="entry name" value="P-loop containing nucleoside triphosphate hydrolases"/>
    <property type="match status" value="1"/>
</dbReference>
<dbReference type="Pfam" id="PF00271">
    <property type="entry name" value="Helicase_C"/>
    <property type="match status" value="1"/>
</dbReference>
<evidence type="ECO:0000256" key="5">
    <source>
        <dbReference type="ARBA" id="ARBA00022806"/>
    </source>
</evidence>
<dbReference type="RefSeq" id="XP_033595288.1">
    <property type="nucleotide sequence ID" value="XM_033749720.1"/>
</dbReference>
<evidence type="ECO:0000256" key="2">
    <source>
        <dbReference type="ARBA" id="ARBA00022737"/>
    </source>
</evidence>
<proteinExistence type="predicted"/>
<evidence type="ECO:0000313" key="13">
    <source>
        <dbReference type="Proteomes" id="UP000799437"/>
    </source>
</evidence>
<dbReference type="Pfam" id="PF00636">
    <property type="entry name" value="Ribonuclease_3"/>
    <property type="match status" value="2"/>
</dbReference>
<dbReference type="PROSITE" id="PS00517">
    <property type="entry name" value="RNASE_3_1"/>
    <property type="match status" value="2"/>
</dbReference>
<accession>A0A6A6VUB4</accession>
<dbReference type="InterPro" id="IPR000999">
    <property type="entry name" value="RNase_III_dom"/>
</dbReference>
<evidence type="ECO:0000256" key="1">
    <source>
        <dbReference type="ARBA" id="ARBA00022721"/>
    </source>
</evidence>
<keyword evidence="6" id="KW-0067">ATP-binding</keyword>
<keyword evidence="13" id="KW-1185">Reference proteome</keyword>
<keyword evidence="3" id="KW-0547">Nucleotide-binding</keyword>
<dbReference type="SMART" id="SM00535">
    <property type="entry name" value="RIBOc"/>
    <property type="match status" value="2"/>
</dbReference>
<dbReference type="Gene3D" id="3.30.160.380">
    <property type="entry name" value="Dicer dimerisation domain"/>
    <property type="match status" value="1"/>
</dbReference>